<accession>A0A0F4ZMT2</accession>
<keyword evidence="7" id="KW-0653">Protein transport</keyword>
<keyword evidence="5 12" id="KW-0812">Transmembrane</keyword>
<sequence>MDSAPPQESPAADAGPAPHENVAADQPPSAAQPSPVEAGPSPPGPMPGMPMPMPMPGQQPSPEQIAMMQRQLAMEAEKHGMTVPQFVEQLKRQAFEQNMRRMAAMQQQQQQQAAANGGAPQVEMTPEQQQRFQQMQMQMRQQQMQQQQQQQQQQQAGKPQPIMPGPPNPAALALAKFLRGQDLKPRTVILNDERKDMFRVKRALRALQSPAYEKARKKNPLLPQITDRASLENTFKLLPMSMLALRVGKTDPHAGHNHGPAKKAKRVKGLWTVAIVPQQDAEDDMYYVWLWEGSQIMRKVYAALALVMIFLVVLYPLWPLKLRQGVYYLSWGFLGLLGLFFAMAIFRVILFCITYFLVPPGLWLYPNLWEDVSFMDSFRPVWAWHDPNPKKKKSKKAKTINTEVTAKMGASMGHPPGPVATTTATDTQIKTDGVVQRAAYAPPEVKDESE</sequence>
<feature type="region of interest" description="Disordered" evidence="11">
    <location>
        <begin position="408"/>
        <end position="427"/>
    </location>
</feature>
<evidence type="ECO:0000313" key="14">
    <source>
        <dbReference type="Proteomes" id="UP000033483"/>
    </source>
</evidence>
<feature type="compositionally biased region" description="Low complexity" evidence="11">
    <location>
        <begin position="128"/>
        <end position="155"/>
    </location>
</feature>
<dbReference type="GO" id="GO:0031204">
    <property type="term" value="P:post-translational protein targeting to membrane, translocation"/>
    <property type="evidence" value="ECO:0007669"/>
    <property type="project" value="TreeGrafter"/>
</dbReference>
<evidence type="ECO:0000313" key="13">
    <source>
        <dbReference type="EMBL" id="KKA31133.1"/>
    </source>
</evidence>
<name>A0A0F4ZMT2_9PEZI</name>
<evidence type="ECO:0000256" key="12">
    <source>
        <dbReference type="SAM" id="Phobius"/>
    </source>
</evidence>
<dbReference type="AlphaFoldDB" id="A0A0F4ZMT2"/>
<dbReference type="PANTHER" id="PTHR12443">
    <property type="entry name" value="TRANSLOCATION PROTEIN SEC62"/>
    <property type="match status" value="1"/>
</dbReference>
<feature type="compositionally biased region" description="Low complexity" evidence="11">
    <location>
        <begin position="103"/>
        <end position="119"/>
    </location>
</feature>
<dbReference type="PANTHER" id="PTHR12443:SF9">
    <property type="entry name" value="TRANSLOCATION PROTEIN SEC62"/>
    <property type="match status" value="1"/>
</dbReference>
<evidence type="ECO:0000256" key="11">
    <source>
        <dbReference type="SAM" id="MobiDB-lite"/>
    </source>
</evidence>
<proteinExistence type="inferred from homology"/>
<dbReference type="Proteomes" id="UP000033483">
    <property type="component" value="Unassembled WGS sequence"/>
</dbReference>
<evidence type="ECO:0000256" key="2">
    <source>
        <dbReference type="ARBA" id="ARBA00010604"/>
    </source>
</evidence>
<dbReference type="InterPro" id="IPR004728">
    <property type="entry name" value="Sec62"/>
</dbReference>
<comment type="caution">
    <text evidence="13">The sequence shown here is derived from an EMBL/GenBank/DDBJ whole genome shotgun (WGS) entry which is preliminary data.</text>
</comment>
<keyword evidence="14" id="KW-1185">Reference proteome</keyword>
<dbReference type="InterPro" id="IPR011553">
    <property type="entry name" value="Sec62_asco"/>
</dbReference>
<organism evidence="13 14">
    <name type="scientific">Thielaviopsis punctulata</name>
    <dbReference type="NCBI Taxonomy" id="72032"/>
    <lineage>
        <taxon>Eukaryota</taxon>
        <taxon>Fungi</taxon>
        <taxon>Dikarya</taxon>
        <taxon>Ascomycota</taxon>
        <taxon>Pezizomycotina</taxon>
        <taxon>Sordariomycetes</taxon>
        <taxon>Hypocreomycetidae</taxon>
        <taxon>Microascales</taxon>
        <taxon>Ceratocystidaceae</taxon>
        <taxon>Thielaviopsis</taxon>
    </lineage>
</organism>
<keyword evidence="10 12" id="KW-0472">Membrane</keyword>
<keyword evidence="8 12" id="KW-1133">Transmembrane helix</keyword>
<evidence type="ECO:0000256" key="4">
    <source>
        <dbReference type="ARBA" id="ARBA00022448"/>
    </source>
</evidence>
<dbReference type="OrthoDB" id="200187at2759"/>
<keyword evidence="9" id="KW-0811">Translocation</keyword>
<feature type="compositionally biased region" description="Low complexity" evidence="11">
    <location>
        <begin position="23"/>
        <end position="35"/>
    </location>
</feature>
<comment type="subcellular location">
    <subcellularLocation>
        <location evidence="1">Endoplasmic reticulum membrane</location>
        <topology evidence="1">Multi-pass membrane protein</topology>
    </subcellularLocation>
</comment>
<dbReference type="EMBL" id="LAEV01000051">
    <property type="protein sequence ID" value="KKA31133.1"/>
    <property type="molecule type" value="Genomic_DNA"/>
</dbReference>
<protein>
    <recommendedName>
        <fullName evidence="3">Translocation protein SEC62</fullName>
    </recommendedName>
</protein>
<feature type="compositionally biased region" description="Pro residues" evidence="11">
    <location>
        <begin position="40"/>
        <end position="59"/>
    </location>
</feature>
<evidence type="ECO:0000256" key="3">
    <source>
        <dbReference type="ARBA" id="ARBA00021257"/>
    </source>
</evidence>
<evidence type="ECO:0000256" key="5">
    <source>
        <dbReference type="ARBA" id="ARBA00022692"/>
    </source>
</evidence>
<feature type="region of interest" description="Disordered" evidence="11">
    <location>
        <begin position="103"/>
        <end position="170"/>
    </location>
</feature>
<feature type="region of interest" description="Disordered" evidence="11">
    <location>
        <begin position="1"/>
        <end position="62"/>
    </location>
</feature>
<dbReference type="GO" id="GO:0005789">
    <property type="term" value="C:endoplasmic reticulum membrane"/>
    <property type="evidence" value="ECO:0007669"/>
    <property type="project" value="UniProtKB-SubCell"/>
</dbReference>
<reference evidence="13 14" key="1">
    <citation type="submission" date="2015-03" db="EMBL/GenBank/DDBJ databases">
        <authorList>
            <person name="Radwan O."/>
            <person name="Al-Naeli F.A."/>
            <person name="Rendon G.A."/>
            <person name="Fields C."/>
        </authorList>
    </citation>
    <scope>NUCLEOTIDE SEQUENCE [LARGE SCALE GENOMIC DNA]</scope>
    <source>
        <strain evidence="13">CR-DP1</strain>
    </source>
</reference>
<evidence type="ECO:0000256" key="9">
    <source>
        <dbReference type="ARBA" id="ARBA00023010"/>
    </source>
</evidence>
<keyword evidence="4" id="KW-0813">Transport</keyword>
<evidence type="ECO:0000256" key="6">
    <source>
        <dbReference type="ARBA" id="ARBA00022824"/>
    </source>
</evidence>
<evidence type="ECO:0000256" key="10">
    <source>
        <dbReference type="ARBA" id="ARBA00023136"/>
    </source>
</evidence>
<comment type="similarity">
    <text evidence="2">Belongs to the SEC62 family.</text>
</comment>
<feature type="transmembrane region" description="Helical" evidence="12">
    <location>
        <begin position="330"/>
        <end position="358"/>
    </location>
</feature>
<gene>
    <name evidence="13" type="ORF">TD95_000595</name>
</gene>
<dbReference type="NCBIfam" id="TIGR00869">
    <property type="entry name" value="sec62"/>
    <property type="match status" value="1"/>
</dbReference>
<evidence type="ECO:0000256" key="8">
    <source>
        <dbReference type="ARBA" id="ARBA00022989"/>
    </source>
</evidence>
<keyword evidence="6" id="KW-0256">Endoplasmic reticulum</keyword>
<evidence type="ECO:0000256" key="1">
    <source>
        <dbReference type="ARBA" id="ARBA00004477"/>
    </source>
</evidence>
<dbReference type="Pfam" id="PF03839">
    <property type="entry name" value="Sec62"/>
    <property type="match status" value="1"/>
</dbReference>
<feature type="transmembrane region" description="Helical" evidence="12">
    <location>
        <begin position="300"/>
        <end position="318"/>
    </location>
</feature>
<evidence type="ECO:0000256" key="7">
    <source>
        <dbReference type="ARBA" id="ARBA00022927"/>
    </source>
</evidence>